<dbReference type="EMBL" id="KV749112">
    <property type="protein sequence ID" value="OCL11130.1"/>
    <property type="molecule type" value="Genomic_DNA"/>
</dbReference>
<organism evidence="7 8">
    <name type="scientific">Glonium stellatum</name>
    <dbReference type="NCBI Taxonomy" id="574774"/>
    <lineage>
        <taxon>Eukaryota</taxon>
        <taxon>Fungi</taxon>
        <taxon>Dikarya</taxon>
        <taxon>Ascomycota</taxon>
        <taxon>Pezizomycotina</taxon>
        <taxon>Dothideomycetes</taxon>
        <taxon>Pleosporomycetidae</taxon>
        <taxon>Gloniales</taxon>
        <taxon>Gloniaceae</taxon>
        <taxon>Glonium</taxon>
    </lineage>
</organism>
<dbReference type="AlphaFoldDB" id="A0A8E2F6B1"/>
<dbReference type="GO" id="GO:0071949">
    <property type="term" value="F:FAD binding"/>
    <property type="evidence" value="ECO:0007669"/>
    <property type="project" value="InterPro"/>
</dbReference>
<proteinExistence type="inferred from homology"/>
<comment type="similarity">
    <text evidence="1">Belongs to the paxM FAD-dependent monooxygenase family.</text>
</comment>
<sequence length="419" mass="46654">MVQTPPKHVAIIGAGLAGMCLAIELNKRSIQSTIYELRNPTHLTAGALMLSPNAIRVMEDIGLYERVKDKGYLFESIAFKDAEEKTTGVYYLGHEKLYGYQCLRLHRQVLLEELKAIIQEINVPIVYGKKFSSIVSETSEGVTFRFDDDTTATADMVIGADGIYSTVRQYIAPGTTANFSGLLALTCALQKKDVRFPRIEGEDGYHLPVAINGKPGQFVMAPQSSDGEELLAGTQIPYPEQDRAGWARLAADKDKLLSLMRKDYERWPDTVKSALDSVPKETMFDWPFYTMPKLHSWISTAGRVVILGDAAHAVPPAAGQGASQAFEDAYTLAILLEGISEKVGLQEALSFWNSKRQERVDGVVKLTLKINNMRLPQEEREKLAEEDISLSDERGQLAWLYGANIGKDFLDWIEEKTQN</sequence>
<accession>A0A8E2F6B1</accession>
<reference evidence="7 8" key="1">
    <citation type="journal article" date="2016" name="Nat. Commun.">
        <title>Ectomycorrhizal ecology is imprinted in the genome of the dominant symbiotic fungus Cenococcum geophilum.</title>
        <authorList>
            <consortium name="DOE Joint Genome Institute"/>
            <person name="Peter M."/>
            <person name="Kohler A."/>
            <person name="Ohm R.A."/>
            <person name="Kuo A."/>
            <person name="Krutzmann J."/>
            <person name="Morin E."/>
            <person name="Arend M."/>
            <person name="Barry K.W."/>
            <person name="Binder M."/>
            <person name="Choi C."/>
            <person name="Clum A."/>
            <person name="Copeland A."/>
            <person name="Grisel N."/>
            <person name="Haridas S."/>
            <person name="Kipfer T."/>
            <person name="LaButti K."/>
            <person name="Lindquist E."/>
            <person name="Lipzen A."/>
            <person name="Maire R."/>
            <person name="Meier B."/>
            <person name="Mihaltcheva S."/>
            <person name="Molinier V."/>
            <person name="Murat C."/>
            <person name="Poggeler S."/>
            <person name="Quandt C.A."/>
            <person name="Sperisen C."/>
            <person name="Tritt A."/>
            <person name="Tisserant E."/>
            <person name="Crous P.W."/>
            <person name="Henrissat B."/>
            <person name="Nehls U."/>
            <person name="Egli S."/>
            <person name="Spatafora J.W."/>
            <person name="Grigoriev I.V."/>
            <person name="Martin F.M."/>
        </authorList>
    </citation>
    <scope>NUCLEOTIDE SEQUENCE [LARGE SCALE GENOMIC DNA]</scope>
    <source>
        <strain evidence="7 8">CBS 207.34</strain>
    </source>
</reference>
<evidence type="ECO:0000256" key="2">
    <source>
        <dbReference type="ARBA" id="ARBA00022630"/>
    </source>
</evidence>
<dbReference type="InterPro" id="IPR036188">
    <property type="entry name" value="FAD/NAD-bd_sf"/>
</dbReference>
<evidence type="ECO:0000256" key="1">
    <source>
        <dbReference type="ARBA" id="ARBA00007992"/>
    </source>
</evidence>
<dbReference type="OrthoDB" id="16820at2759"/>
<feature type="domain" description="FAD-binding" evidence="6">
    <location>
        <begin position="8"/>
        <end position="365"/>
    </location>
</feature>
<evidence type="ECO:0000313" key="8">
    <source>
        <dbReference type="Proteomes" id="UP000250140"/>
    </source>
</evidence>
<evidence type="ECO:0000256" key="5">
    <source>
        <dbReference type="ARBA" id="ARBA00023033"/>
    </source>
</evidence>
<dbReference type="SUPFAM" id="SSF51905">
    <property type="entry name" value="FAD/NAD(P)-binding domain"/>
    <property type="match status" value="1"/>
</dbReference>
<evidence type="ECO:0000256" key="3">
    <source>
        <dbReference type="ARBA" id="ARBA00022827"/>
    </source>
</evidence>
<evidence type="ECO:0000313" key="7">
    <source>
        <dbReference type="EMBL" id="OCL11130.1"/>
    </source>
</evidence>
<dbReference type="Proteomes" id="UP000250140">
    <property type="component" value="Unassembled WGS sequence"/>
</dbReference>
<dbReference type="PANTHER" id="PTHR13789">
    <property type="entry name" value="MONOOXYGENASE"/>
    <property type="match status" value="1"/>
</dbReference>
<keyword evidence="2" id="KW-0285">Flavoprotein</keyword>
<dbReference type="PANTHER" id="PTHR13789:SF316">
    <property type="entry name" value="FAD-BINDING DOMAIN-CONTAINING PROTEIN"/>
    <property type="match status" value="1"/>
</dbReference>
<keyword evidence="3" id="KW-0274">FAD</keyword>
<keyword evidence="5" id="KW-0503">Monooxygenase</keyword>
<protein>
    <submittedName>
        <fullName evidence="7">FAD/NAD(P)-binding domain-containing protein</fullName>
    </submittedName>
</protein>
<name>A0A8E2F6B1_9PEZI</name>
<dbReference type="InterPro" id="IPR002938">
    <property type="entry name" value="FAD-bd"/>
</dbReference>
<keyword evidence="4" id="KW-0560">Oxidoreductase</keyword>
<dbReference type="PRINTS" id="PR00420">
    <property type="entry name" value="RNGMNOXGNASE"/>
</dbReference>
<dbReference type="Gene3D" id="3.50.50.60">
    <property type="entry name" value="FAD/NAD(P)-binding domain"/>
    <property type="match status" value="1"/>
</dbReference>
<gene>
    <name evidence="7" type="ORF">AOQ84DRAFT_387042</name>
</gene>
<dbReference type="GO" id="GO:0004497">
    <property type="term" value="F:monooxygenase activity"/>
    <property type="evidence" value="ECO:0007669"/>
    <property type="project" value="UniProtKB-KW"/>
</dbReference>
<dbReference type="Pfam" id="PF01494">
    <property type="entry name" value="FAD_binding_3"/>
    <property type="match status" value="1"/>
</dbReference>
<evidence type="ECO:0000259" key="6">
    <source>
        <dbReference type="Pfam" id="PF01494"/>
    </source>
</evidence>
<evidence type="ECO:0000256" key="4">
    <source>
        <dbReference type="ARBA" id="ARBA00023002"/>
    </source>
</evidence>
<dbReference type="InterPro" id="IPR050493">
    <property type="entry name" value="FAD-dep_Monooxygenase_BioMet"/>
</dbReference>
<keyword evidence="8" id="KW-1185">Reference proteome</keyword>